<dbReference type="GO" id="GO:0046872">
    <property type="term" value="F:metal ion binding"/>
    <property type="evidence" value="ECO:0007669"/>
    <property type="project" value="UniProtKB-KW"/>
</dbReference>
<dbReference type="InterPro" id="IPR055438">
    <property type="entry name" value="AstE_AspA_cat"/>
</dbReference>
<dbReference type="Pfam" id="PF24827">
    <property type="entry name" value="AstE_AspA_cat"/>
    <property type="match status" value="1"/>
</dbReference>
<comment type="caution">
    <text evidence="6">The sequence shown here is derived from an EMBL/GenBank/DDBJ whole genome shotgun (WGS) entry which is preliminary data.</text>
</comment>
<comment type="cofactor">
    <cofactor evidence="1">
        <name>Zn(2+)</name>
        <dbReference type="ChEBI" id="CHEBI:29105"/>
    </cofactor>
</comment>
<dbReference type="SUPFAM" id="SSF53187">
    <property type="entry name" value="Zn-dependent exopeptidases"/>
    <property type="match status" value="1"/>
</dbReference>
<dbReference type="Gene3D" id="3.40.630.10">
    <property type="entry name" value="Zn peptidases"/>
    <property type="match status" value="1"/>
</dbReference>
<keyword evidence="2" id="KW-0479">Metal-binding</keyword>
<evidence type="ECO:0000256" key="4">
    <source>
        <dbReference type="ARBA" id="ARBA00022833"/>
    </source>
</evidence>
<feature type="domain" description="Succinylglutamate desuccinylase/Aspartoacylase catalytic" evidence="5">
    <location>
        <begin position="19"/>
        <end position="86"/>
    </location>
</feature>
<reference evidence="6 7" key="1">
    <citation type="journal article" date="2016" name="Nat. Commun.">
        <title>Thousands of microbial genomes shed light on interconnected biogeochemical processes in an aquifer system.</title>
        <authorList>
            <person name="Anantharaman K."/>
            <person name="Brown C.T."/>
            <person name="Hug L.A."/>
            <person name="Sharon I."/>
            <person name="Castelle C.J."/>
            <person name="Probst A.J."/>
            <person name="Thomas B.C."/>
            <person name="Singh A."/>
            <person name="Wilkins M.J."/>
            <person name="Karaoz U."/>
            <person name="Brodie E.L."/>
            <person name="Williams K.H."/>
            <person name="Hubbard S.S."/>
            <person name="Banfield J.F."/>
        </authorList>
    </citation>
    <scope>NUCLEOTIDE SEQUENCE [LARGE SCALE GENOMIC DNA]</scope>
</reference>
<dbReference type="Proteomes" id="UP000176504">
    <property type="component" value="Unassembled WGS sequence"/>
</dbReference>
<dbReference type="EMBL" id="MEVI01000001">
    <property type="protein sequence ID" value="OGC55778.1"/>
    <property type="molecule type" value="Genomic_DNA"/>
</dbReference>
<dbReference type="AlphaFoldDB" id="A0A1F4VFS5"/>
<dbReference type="GO" id="GO:0016788">
    <property type="term" value="F:hydrolase activity, acting on ester bonds"/>
    <property type="evidence" value="ECO:0007669"/>
    <property type="project" value="InterPro"/>
</dbReference>
<proteinExistence type="predicted"/>
<evidence type="ECO:0000259" key="5">
    <source>
        <dbReference type="Pfam" id="PF24827"/>
    </source>
</evidence>
<keyword evidence="3" id="KW-0378">Hydrolase</keyword>
<evidence type="ECO:0000313" key="7">
    <source>
        <dbReference type="Proteomes" id="UP000176504"/>
    </source>
</evidence>
<name>A0A1F4VFS5_UNCKA</name>
<gene>
    <name evidence="6" type="ORF">A3A78_01935</name>
</gene>
<keyword evidence="4" id="KW-0862">Zinc</keyword>
<evidence type="ECO:0000256" key="2">
    <source>
        <dbReference type="ARBA" id="ARBA00022723"/>
    </source>
</evidence>
<evidence type="ECO:0000256" key="1">
    <source>
        <dbReference type="ARBA" id="ARBA00001947"/>
    </source>
</evidence>
<accession>A0A1F4VFS5</accession>
<evidence type="ECO:0000313" key="6">
    <source>
        <dbReference type="EMBL" id="OGC55778.1"/>
    </source>
</evidence>
<evidence type="ECO:0000256" key="3">
    <source>
        <dbReference type="ARBA" id="ARBA00022801"/>
    </source>
</evidence>
<sequence length="224" mass="25621">MEKVFLNSDFYYYKKGTNPRLILHSGTHGDEYEVIDLVVSACEKHFDLLPDFVLVPYVSPSAVRQRTRVNGDGDDMNRIFTDSSISEEVKLNMKILNGLKADLFVSFHEDSGQECFYLYDGGYESDKKALVEAAMKKIREEGVCLLNGFDDPSDPDLGYEFKDGYRFWPRVKDGRKDGSFITTWSLNEEITKRAMIPEIPGKVDASKKNAIINALFELIINWFL</sequence>
<protein>
    <recommendedName>
        <fullName evidence="5">Succinylglutamate desuccinylase/Aspartoacylase catalytic domain-containing protein</fullName>
    </recommendedName>
</protein>
<organism evidence="6 7">
    <name type="scientific">candidate division WWE3 bacterium RIFCSPLOWO2_01_FULL_41_18</name>
    <dbReference type="NCBI Taxonomy" id="1802625"/>
    <lineage>
        <taxon>Bacteria</taxon>
        <taxon>Katanobacteria</taxon>
    </lineage>
</organism>